<dbReference type="AlphaFoldDB" id="A0AA35W1V5"/>
<organism evidence="1 2">
    <name type="scientific">Geodia barretti</name>
    <name type="common">Barrett's horny sponge</name>
    <dbReference type="NCBI Taxonomy" id="519541"/>
    <lineage>
        <taxon>Eukaryota</taxon>
        <taxon>Metazoa</taxon>
        <taxon>Porifera</taxon>
        <taxon>Demospongiae</taxon>
        <taxon>Heteroscleromorpha</taxon>
        <taxon>Tetractinellida</taxon>
        <taxon>Astrophorina</taxon>
        <taxon>Geodiidae</taxon>
        <taxon>Geodia</taxon>
    </lineage>
</organism>
<reference evidence="1" key="1">
    <citation type="submission" date="2023-03" db="EMBL/GenBank/DDBJ databases">
        <authorList>
            <person name="Steffen K."/>
            <person name="Cardenas P."/>
        </authorList>
    </citation>
    <scope>NUCLEOTIDE SEQUENCE</scope>
</reference>
<accession>A0AA35W1V5</accession>
<keyword evidence="2" id="KW-1185">Reference proteome</keyword>
<name>A0AA35W1V5_GEOBA</name>
<gene>
    <name evidence="1" type="ORF">GBAR_LOCUS1803</name>
</gene>
<dbReference type="Proteomes" id="UP001174909">
    <property type="component" value="Unassembled WGS sequence"/>
</dbReference>
<evidence type="ECO:0000313" key="2">
    <source>
        <dbReference type="Proteomes" id="UP001174909"/>
    </source>
</evidence>
<dbReference type="EMBL" id="CASHTH010000261">
    <property type="protein sequence ID" value="CAI7996038.1"/>
    <property type="molecule type" value="Genomic_DNA"/>
</dbReference>
<proteinExistence type="predicted"/>
<comment type="caution">
    <text evidence="1">The sequence shown here is derived from an EMBL/GenBank/DDBJ whole genome shotgun (WGS) entry which is preliminary data.</text>
</comment>
<feature type="non-terminal residue" evidence="1">
    <location>
        <position position="1"/>
    </location>
</feature>
<protein>
    <submittedName>
        <fullName evidence="1">Uncharacterized protein</fullName>
    </submittedName>
</protein>
<sequence>MEMDGNRIDRESRIHYCLRCVGLRSYPLGNCNTRWISVPNYCQRRPPGVSEKRESSRVP</sequence>
<evidence type="ECO:0000313" key="1">
    <source>
        <dbReference type="EMBL" id="CAI7996038.1"/>
    </source>
</evidence>